<dbReference type="InterPro" id="IPR046848">
    <property type="entry name" value="E_motif"/>
</dbReference>
<feature type="repeat" description="PPR" evidence="3">
    <location>
        <begin position="14"/>
        <end position="48"/>
    </location>
</feature>
<organism evidence="5 6">
    <name type="scientific">Vanilla planifolia</name>
    <name type="common">Vanilla</name>
    <dbReference type="NCBI Taxonomy" id="51239"/>
    <lineage>
        <taxon>Eukaryota</taxon>
        <taxon>Viridiplantae</taxon>
        <taxon>Streptophyta</taxon>
        <taxon>Embryophyta</taxon>
        <taxon>Tracheophyta</taxon>
        <taxon>Spermatophyta</taxon>
        <taxon>Magnoliopsida</taxon>
        <taxon>Liliopsida</taxon>
        <taxon>Asparagales</taxon>
        <taxon>Orchidaceae</taxon>
        <taxon>Vanilloideae</taxon>
        <taxon>Vanilleae</taxon>
        <taxon>Vanilla</taxon>
    </lineage>
</organism>
<dbReference type="GO" id="GO:0009451">
    <property type="term" value="P:RNA modification"/>
    <property type="evidence" value="ECO:0007669"/>
    <property type="project" value="InterPro"/>
</dbReference>
<dbReference type="FunFam" id="1.25.40.10:FF:002148">
    <property type="entry name" value="Pentatricopeptide repeat-containing protein At2g29760, chloroplastic"/>
    <property type="match status" value="1"/>
</dbReference>
<dbReference type="PANTHER" id="PTHR47926:SF433">
    <property type="entry name" value="PENTATRICOPEPTIDE REPEAT-CONTAINING PROTEIN"/>
    <property type="match status" value="1"/>
</dbReference>
<evidence type="ECO:0000259" key="4">
    <source>
        <dbReference type="Pfam" id="PF14432"/>
    </source>
</evidence>
<gene>
    <name evidence="5" type="ORF">HPP92_016271</name>
</gene>
<name>A0A835URZ8_VANPL</name>
<dbReference type="PANTHER" id="PTHR47926">
    <property type="entry name" value="PENTATRICOPEPTIDE REPEAT-CONTAINING PROTEIN"/>
    <property type="match status" value="1"/>
</dbReference>
<sequence>MHSCLHCSSLYQQNVMVMTALIDMYVKRGKLRSARMLFDRMQEKNLVTWSTMISGYGMHGCGKESIQLFDQIKHSMRLDHIAFVSVLSACSHSGLMEEGWRCFNSMASEFGIAPRPEHYACMVDLLGRAGKLNEAREFIENMPIEPNSSVWGSLLGACRIHPDKEIAELAARSLFELDSKNSGRYILLSNVYTSLGKMAEANSIRTLMRRRGVKKTAGYTVIEVKNKVYKFLVGDRTNPESDLIYKELNILMERIKQIGYVPNTGFALHDVEDETKEQSLFAHSEKLAIVFGMLKLNPECEIRIQKNLRVCGDCHEATKFISKVARRDVFVRDSYRFHHFSDGSCSCGDYW</sequence>
<evidence type="ECO:0000256" key="1">
    <source>
        <dbReference type="ARBA" id="ARBA00006643"/>
    </source>
</evidence>
<dbReference type="EMBL" id="JADCNL010000008">
    <property type="protein sequence ID" value="KAG0469571.1"/>
    <property type="molecule type" value="Genomic_DNA"/>
</dbReference>
<reference evidence="5 6" key="1">
    <citation type="journal article" date="2020" name="Nat. Food">
        <title>A phased Vanilla planifolia genome enables genetic improvement of flavour and production.</title>
        <authorList>
            <person name="Hasing T."/>
            <person name="Tang H."/>
            <person name="Brym M."/>
            <person name="Khazi F."/>
            <person name="Huang T."/>
            <person name="Chambers A.H."/>
        </authorList>
    </citation>
    <scope>NUCLEOTIDE SEQUENCE [LARGE SCALE GENOMIC DNA]</scope>
    <source>
        <tissue evidence="5">Leaf</tissue>
    </source>
</reference>
<dbReference type="Gene3D" id="1.25.40.10">
    <property type="entry name" value="Tetratricopeptide repeat domain"/>
    <property type="match status" value="2"/>
</dbReference>
<feature type="domain" description="DYW" evidence="4">
    <location>
        <begin position="259"/>
        <end position="351"/>
    </location>
</feature>
<feature type="repeat" description="PPR" evidence="3">
    <location>
        <begin position="79"/>
        <end position="114"/>
    </location>
</feature>
<evidence type="ECO:0000313" key="6">
    <source>
        <dbReference type="Proteomes" id="UP000636800"/>
    </source>
</evidence>
<protein>
    <recommendedName>
        <fullName evidence="4">DYW domain-containing protein</fullName>
    </recommendedName>
</protein>
<dbReference type="InterPro" id="IPR011990">
    <property type="entry name" value="TPR-like_helical_dom_sf"/>
</dbReference>
<comment type="caution">
    <text evidence="5">The sequence shown here is derived from an EMBL/GenBank/DDBJ whole genome shotgun (WGS) entry which is preliminary data.</text>
</comment>
<evidence type="ECO:0000256" key="3">
    <source>
        <dbReference type="PROSITE-ProRule" id="PRU00708"/>
    </source>
</evidence>
<dbReference type="OrthoDB" id="2110130at2759"/>
<dbReference type="GO" id="GO:0008270">
    <property type="term" value="F:zinc ion binding"/>
    <property type="evidence" value="ECO:0007669"/>
    <property type="project" value="InterPro"/>
</dbReference>
<evidence type="ECO:0000256" key="2">
    <source>
        <dbReference type="ARBA" id="ARBA00022737"/>
    </source>
</evidence>
<dbReference type="PROSITE" id="PS51375">
    <property type="entry name" value="PPR"/>
    <property type="match status" value="2"/>
</dbReference>
<proteinExistence type="inferred from homology"/>
<dbReference type="Pfam" id="PF14432">
    <property type="entry name" value="DYW_deaminase"/>
    <property type="match status" value="1"/>
</dbReference>
<comment type="similarity">
    <text evidence="1">Belongs to the PPR family. PCMP-H subfamily.</text>
</comment>
<dbReference type="InterPro" id="IPR046960">
    <property type="entry name" value="PPR_At4g14850-like_plant"/>
</dbReference>
<dbReference type="Pfam" id="PF20431">
    <property type="entry name" value="E_motif"/>
    <property type="match status" value="1"/>
</dbReference>
<dbReference type="Pfam" id="PF01535">
    <property type="entry name" value="PPR"/>
    <property type="match status" value="4"/>
</dbReference>
<dbReference type="InterPro" id="IPR032867">
    <property type="entry name" value="DYW_dom"/>
</dbReference>
<dbReference type="InterPro" id="IPR002885">
    <property type="entry name" value="PPR_rpt"/>
</dbReference>
<dbReference type="GO" id="GO:0003723">
    <property type="term" value="F:RNA binding"/>
    <property type="evidence" value="ECO:0007669"/>
    <property type="project" value="InterPro"/>
</dbReference>
<evidence type="ECO:0000313" key="5">
    <source>
        <dbReference type="EMBL" id="KAG0469571.1"/>
    </source>
</evidence>
<dbReference type="Proteomes" id="UP000636800">
    <property type="component" value="Unassembled WGS sequence"/>
</dbReference>
<dbReference type="AlphaFoldDB" id="A0A835URZ8"/>
<keyword evidence="6" id="KW-1185">Reference proteome</keyword>
<dbReference type="NCBIfam" id="TIGR00756">
    <property type="entry name" value="PPR"/>
    <property type="match status" value="3"/>
</dbReference>
<keyword evidence="2" id="KW-0677">Repeat</keyword>
<accession>A0A835URZ8</accession>